<evidence type="ECO:0000256" key="10">
    <source>
        <dbReference type="SAM" id="MobiDB-lite"/>
    </source>
</evidence>
<dbReference type="STRING" id="1054147.F4PW27"/>
<keyword evidence="4 8" id="KW-0067">ATP-binding</keyword>
<dbReference type="InterPro" id="IPR017441">
    <property type="entry name" value="Protein_kinase_ATP_BS"/>
</dbReference>
<dbReference type="RefSeq" id="XP_004367174.1">
    <property type="nucleotide sequence ID" value="XM_004367117.1"/>
</dbReference>
<gene>
    <name evidence="12" type="ORF">DFA_07311</name>
</gene>
<dbReference type="GO" id="GO:0005737">
    <property type="term" value="C:cytoplasm"/>
    <property type="evidence" value="ECO:0007669"/>
    <property type="project" value="TreeGrafter"/>
</dbReference>
<dbReference type="Gene3D" id="3.30.200.20">
    <property type="entry name" value="Phosphorylase Kinase, domain 1"/>
    <property type="match status" value="1"/>
</dbReference>
<evidence type="ECO:0000256" key="7">
    <source>
        <dbReference type="ARBA" id="ARBA00048679"/>
    </source>
</evidence>
<dbReference type="SMART" id="SM00220">
    <property type="entry name" value="S_TKc"/>
    <property type="match status" value="1"/>
</dbReference>
<evidence type="ECO:0000256" key="4">
    <source>
        <dbReference type="ARBA" id="ARBA00022840"/>
    </source>
</evidence>
<dbReference type="PROSITE" id="PS00107">
    <property type="entry name" value="PROTEIN_KINASE_ATP"/>
    <property type="match status" value="1"/>
</dbReference>
<dbReference type="Proteomes" id="UP000007797">
    <property type="component" value="Unassembled WGS sequence"/>
</dbReference>
<dbReference type="SUPFAM" id="SSF56112">
    <property type="entry name" value="Protein kinase-like (PK-like)"/>
    <property type="match status" value="1"/>
</dbReference>
<dbReference type="GO" id="GO:0005634">
    <property type="term" value="C:nucleus"/>
    <property type="evidence" value="ECO:0007669"/>
    <property type="project" value="TreeGrafter"/>
</dbReference>
<evidence type="ECO:0000256" key="9">
    <source>
        <dbReference type="RuleBase" id="RU000304"/>
    </source>
</evidence>
<protein>
    <recommendedName>
        <fullName evidence="11">Protein kinase domain-containing protein</fullName>
    </recommendedName>
</protein>
<dbReference type="OMA" id="ITIYECI"/>
<dbReference type="InterPro" id="IPR050339">
    <property type="entry name" value="CC_SR_Kinase"/>
</dbReference>
<feature type="binding site" evidence="8">
    <location>
        <position position="238"/>
    </location>
    <ligand>
        <name>ATP</name>
        <dbReference type="ChEBI" id="CHEBI:30616"/>
    </ligand>
</feature>
<dbReference type="InterPro" id="IPR008271">
    <property type="entry name" value="Ser/Thr_kinase_AS"/>
</dbReference>
<dbReference type="PROSITE" id="PS00108">
    <property type="entry name" value="PROTEIN_KINASE_ST"/>
    <property type="match status" value="1"/>
</dbReference>
<feature type="domain" description="Protein kinase" evidence="11">
    <location>
        <begin position="208"/>
        <end position="451"/>
    </location>
</feature>
<feature type="compositionally biased region" description="Low complexity" evidence="10">
    <location>
        <begin position="93"/>
        <end position="109"/>
    </location>
</feature>
<name>F4PW27_CACFS</name>
<evidence type="ECO:0000256" key="8">
    <source>
        <dbReference type="PROSITE-ProRule" id="PRU10141"/>
    </source>
</evidence>
<feature type="region of interest" description="Disordered" evidence="10">
    <location>
        <begin position="152"/>
        <end position="173"/>
    </location>
</feature>
<organism evidence="12 13">
    <name type="scientific">Cavenderia fasciculata</name>
    <name type="common">Slime mold</name>
    <name type="synonym">Dictyostelium fasciculatum</name>
    <dbReference type="NCBI Taxonomy" id="261658"/>
    <lineage>
        <taxon>Eukaryota</taxon>
        <taxon>Amoebozoa</taxon>
        <taxon>Evosea</taxon>
        <taxon>Eumycetozoa</taxon>
        <taxon>Dictyostelia</taxon>
        <taxon>Acytosteliales</taxon>
        <taxon>Cavenderiaceae</taxon>
        <taxon>Cavenderia</taxon>
    </lineage>
</organism>
<dbReference type="OrthoDB" id="15247at2759"/>
<dbReference type="AlphaFoldDB" id="F4PW27"/>
<dbReference type="PANTHER" id="PTHR11042">
    <property type="entry name" value="EUKARYOTIC TRANSLATION INITIATION FACTOR 2-ALPHA KINASE EIF2-ALPHA KINASE -RELATED"/>
    <property type="match status" value="1"/>
</dbReference>
<evidence type="ECO:0000313" key="13">
    <source>
        <dbReference type="Proteomes" id="UP000007797"/>
    </source>
</evidence>
<dbReference type="EMBL" id="GL883013">
    <property type="protein sequence ID" value="EGG20191.1"/>
    <property type="molecule type" value="Genomic_DNA"/>
</dbReference>
<keyword evidence="13" id="KW-1185">Reference proteome</keyword>
<evidence type="ECO:0000256" key="6">
    <source>
        <dbReference type="ARBA" id="ARBA00047899"/>
    </source>
</evidence>
<feature type="region of interest" description="Disordered" evidence="10">
    <location>
        <begin position="88"/>
        <end position="139"/>
    </location>
</feature>
<feature type="compositionally biased region" description="Polar residues" evidence="10">
    <location>
        <begin position="122"/>
        <end position="134"/>
    </location>
</feature>
<dbReference type="GO" id="GO:0005524">
    <property type="term" value="F:ATP binding"/>
    <property type="evidence" value="ECO:0007669"/>
    <property type="project" value="UniProtKB-UniRule"/>
</dbReference>
<evidence type="ECO:0000259" key="11">
    <source>
        <dbReference type="PROSITE" id="PS50011"/>
    </source>
</evidence>
<accession>F4PW27</accession>
<evidence type="ECO:0000256" key="5">
    <source>
        <dbReference type="ARBA" id="ARBA00037982"/>
    </source>
</evidence>
<keyword evidence="2 8" id="KW-0547">Nucleotide-binding</keyword>
<dbReference type="InterPro" id="IPR011009">
    <property type="entry name" value="Kinase-like_dom_sf"/>
</dbReference>
<dbReference type="PANTHER" id="PTHR11042:SF177">
    <property type="entry name" value="PROTEIN KINASE DDB_G0291842-RELATED"/>
    <property type="match status" value="1"/>
</dbReference>
<keyword evidence="1" id="KW-0808">Transferase</keyword>
<evidence type="ECO:0000256" key="1">
    <source>
        <dbReference type="ARBA" id="ARBA00022679"/>
    </source>
</evidence>
<dbReference type="PROSITE" id="PS50011">
    <property type="entry name" value="PROTEIN_KINASE_DOM"/>
    <property type="match status" value="1"/>
</dbReference>
<evidence type="ECO:0000256" key="2">
    <source>
        <dbReference type="ARBA" id="ARBA00022741"/>
    </source>
</evidence>
<dbReference type="GO" id="GO:0110031">
    <property type="term" value="P:negative regulation of G2/MI transition of meiotic cell cycle"/>
    <property type="evidence" value="ECO:0007669"/>
    <property type="project" value="TreeGrafter"/>
</dbReference>
<comment type="catalytic activity">
    <reaction evidence="6">
        <text>L-threonyl-[protein] + ATP = O-phospho-L-threonyl-[protein] + ADP + H(+)</text>
        <dbReference type="Rhea" id="RHEA:46608"/>
        <dbReference type="Rhea" id="RHEA-COMP:11060"/>
        <dbReference type="Rhea" id="RHEA-COMP:11605"/>
        <dbReference type="ChEBI" id="CHEBI:15378"/>
        <dbReference type="ChEBI" id="CHEBI:30013"/>
        <dbReference type="ChEBI" id="CHEBI:30616"/>
        <dbReference type="ChEBI" id="CHEBI:61977"/>
        <dbReference type="ChEBI" id="CHEBI:456216"/>
        <dbReference type="EC" id="2.7.11.1"/>
    </reaction>
</comment>
<sequence>MIGRILPDQTAFDEPVMVLKKKKDTPLSNVATKTIGTDRDKFNHDGGVLGEMHHLSSAVNNNNNNINNYDHISNGNMNTMMMTIPMKPIGTFGQNQNSLNQLDNNNNNGDDTDDEGTGTQPLEDSQQNKNNNDENVPPAGLQHQYTQQISITPSKSMQCPKAPTKTPLRSPANKAEKYDFTINSNGDTVNPVHFLTQRKRTKSSSSHFVYIQKLGEGCFGEVWKAKSLIDDCMYAIKKSKRPIWETKTRNEQLQEIEKGMVLGHHPNISIIKAAWEEGAHLYIQQELCEKGSLKDELNRRVDKAIDEETLWRYIADIARGLEHIHNHNIIHLDIKPENLLFSNDDFGVSTTNGDTEGDKVYMALELLDDQVSTAADVFSFGITILEAATNYDLPQGGQWWRNLREGQVPFPDDCEVSPTLRNLIVSMMETNPASRITIKQILELDKVKEIVEAKKKIEQPRRLQRKLF</sequence>
<reference evidence="13" key="1">
    <citation type="journal article" date="2011" name="Genome Res.">
        <title>Phylogeny-wide analysis of social amoeba genomes highlights ancient origins for complex intercellular communication.</title>
        <authorList>
            <person name="Heidel A.J."/>
            <person name="Lawal H.M."/>
            <person name="Felder M."/>
            <person name="Schilde C."/>
            <person name="Helps N.R."/>
            <person name="Tunggal B."/>
            <person name="Rivero F."/>
            <person name="John U."/>
            <person name="Schleicher M."/>
            <person name="Eichinger L."/>
            <person name="Platzer M."/>
            <person name="Noegel A.A."/>
            <person name="Schaap P."/>
            <person name="Gloeckner G."/>
        </authorList>
    </citation>
    <scope>NUCLEOTIDE SEQUENCE [LARGE SCALE GENOMIC DNA]</scope>
    <source>
        <strain evidence="13">SH3</strain>
    </source>
</reference>
<keyword evidence="9" id="KW-0723">Serine/threonine-protein kinase</keyword>
<evidence type="ECO:0000256" key="3">
    <source>
        <dbReference type="ARBA" id="ARBA00022777"/>
    </source>
</evidence>
<evidence type="ECO:0000313" key="12">
    <source>
        <dbReference type="EMBL" id="EGG20191.1"/>
    </source>
</evidence>
<dbReference type="InterPro" id="IPR000719">
    <property type="entry name" value="Prot_kinase_dom"/>
</dbReference>
<dbReference type="Pfam" id="PF00069">
    <property type="entry name" value="Pkinase"/>
    <property type="match status" value="1"/>
</dbReference>
<comment type="similarity">
    <text evidence="5">Belongs to the protein kinase superfamily. Ser/Thr protein kinase family. GCN2 subfamily.</text>
</comment>
<dbReference type="KEGG" id="dfa:DFA_07311"/>
<proteinExistence type="inferred from homology"/>
<dbReference type="GeneID" id="14872465"/>
<dbReference type="GO" id="GO:0004674">
    <property type="term" value="F:protein serine/threonine kinase activity"/>
    <property type="evidence" value="ECO:0007669"/>
    <property type="project" value="UniProtKB-KW"/>
</dbReference>
<comment type="catalytic activity">
    <reaction evidence="7">
        <text>L-seryl-[protein] + ATP = O-phospho-L-seryl-[protein] + ADP + H(+)</text>
        <dbReference type="Rhea" id="RHEA:17989"/>
        <dbReference type="Rhea" id="RHEA-COMP:9863"/>
        <dbReference type="Rhea" id="RHEA-COMP:11604"/>
        <dbReference type="ChEBI" id="CHEBI:15378"/>
        <dbReference type="ChEBI" id="CHEBI:29999"/>
        <dbReference type="ChEBI" id="CHEBI:30616"/>
        <dbReference type="ChEBI" id="CHEBI:83421"/>
        <dbReference type="ChEBI" id="CHEBI:456216"/>
        <dbReference type="EC" id="2.7.11.1"/>
    </reaction>
</comment>
<dbReference type="Gene3D" id="1.10.510.10">
    <property type="entry name" value="Transferase(Phosphotransferase) domain 1"/>
    <property type="match status" value="1"/>
</dbReference>
<keyword evidence="3" id="KW-0418">Kinase</keyword>